<accession>A0ABQ3PJD1</accession>
<dbReference type="RefSeq" id="WP_226652494.1">
    <property type="nucleotide sequence ID" value="NZ_BNBS01000001.1"/>
</dbReference>
<dbReference type="EMBL" id="BNDW01000068">
    <property type="protein sequence ID" value="GHI25134.1"/>
    <property type="molecule type" value="Genomic_DNA"/>
</dbReference>
<protein>
    <recommendedName>
        <fullName evidence="1">DUF7455 domain-containing protein</fullName>
    </recommendedName>
</protein>
<gene>
    <name evidence="2" type="ORF">Shyd_65050</name>
</gene>
<name>A0ABQ3PJD1_9ACTN</name>
<evidence type="ECO:0000259" key="1">
    <source>
        <dbReference type="Pfam" id="PF24254"/>
    </source>
</evidence>
<keyword evidence="3" id="KW-1185">Reference proteome</keyword>
<sequence>MTGTWPADPRGDMEPILRASVEAAKMRHPSAARTSWDNLNATDRCDACGAAAVYRVERERLEQPEGYAQPYINVSALEFCGHHWRKHFPAMAGDGWTVVATNPALVGPENRLQGSDH</sequence>
<organism evidence="2 3">
    <name type="scientific">Streptomyces hydrogenans</name>
    <dbReference type="NCBI Taxonomy" id="1873719"/>
    <lineage>
        <taxon>Bacteria</taxon>
        <taxon>Bacillati</taxon>
        <taxon>Actinomycetota</taxon>
        <taxon>Actinomycetes</taxon>
        <taxon>Kitasatosporales</taxon>
        <taxon>Streptomycetaceae</taxon>
        <taxon>Streptomyces</taxon>
    </lineage>
</organism>
<dbReference type="InterPro" id="IPR055878">
    <property type="entry name" value="DUF7455"/>
</dbReference>
<reference evidence="2" key="1">
    <citation type="submission" date="2024-05" db="EMBL/GenBank/DDBJ databases">
        <title>Whole genome shotgun sequence of Streptomyces hydrogenans NBRC 13475.</title>
        <authorList>
            <person name="Komaki H."/>
            <person name="Tamura T."/>
        </authorList>
    </citation>
    <scope>NUCLEOTIDE SEQUENCE</scope>
    <source>
        <strain evidence="2">NBRC 13475</strain>
    </source>
</reference>
<evidence type="ECO:0000313" key="2">
    <source>
        <dbReference type="EMBL" id="GHI25134.1"/>
    </source>
</evidence>
<dbReference type="Pfam" id="PF24254">
    <property type="entry name" value="DUF7455"/>
    <property type="match status" value="1"/>
</dbReference>
<feature type="domain" description="DUF7455" evidence="1">
    <location>
        <begin position="39"/>
        <end position="100"/>
    </location>
</feature>
<proteinExistence type="predicted"/>
<comment type="caution">
    <text evidence="2">The sequence shown here is derived from an EMBL/GenBank/DDBJ whole genome shotgun (WGS) entry which is preliminary data.</text>
</comment>
<evidence type="ECO:0000313" key="3">
    <source>
        <dbReference type="Proteomes" id="UP001052739"/>
    </source>
</evidence>
<dbReference type="Proteomes" id="UP001052739">
    <property type="component" value="Unassembled WGS sequence"/>
</dbReference>